<proteinExistence type="predicted"/>
<evidence type="ECO:0000313" key="1">
    <source>
        <dbReference type="EMBL" id="SMB97513.1"/>
    </source>
</evidence>
<accession>A0A1W1VW85</accession>
<dbReference type="STRING" id="695939.SAMN00790413_06011"/>
<keyword evidence="2" id="KW-1185">Reference proteome</keyword>
<gene>
    <name evidence="1" type="ORF">SAMN00790413_06011</name>
</gene>
<name>A0A1W1VW85_9DEIO</name>
<dbReference type="Proteomes" id="UP000192582">
    <property type="component" value="Unassembled WGS sequence"/>
</dbReference>
<evidence type="ECO:0000313" key="2">
    <source>
        <dbReference type="Proteomes" id="UP000192582"/>
    </source>
</evidence>
<protein>
    <submittedName>
        <fullName evidence="1">Uncharacterized protein</fullName>
    </submittedName>
</protein>
<organism evidence="1 2">
    <name type="scientific">Deinococcus hopiensis KR-140</name>
    <dbReference type="NCBI Taxonomy" id="695939"/>
    <lineage>
        <taxon>Bacteria</taxon>
        <taxon>Thermotogati</taxon>
        <taxon>Deinococcota</taxon>
        <taxon>Deinococci</taxon>
        <taxon>Deinococcales</taxon>
        <taxon>Deinococcaceae</taxon>
        <taxon>Deinococcus</taxon>
    </lineage>
</organism>
<reference evidence="1 2" key="1">
    <citation type="submission" date="2017-04" db="EMBL/GenBank/DDBJ databases">
        <authorList>
            <person name="Afonso C.L."/>
            <person name="Miller P.J."/>
            <person name="Scott M.A."/>
            <person name="Spackman E."/>
            <person name="Goraichik I."/>
            <person name="Dimitrov K.M."/>
            <person name="Suarez D.L."/>
            <person name="Swayne D.E."/>
        </authorList>
    </citation>
    <scope>NUCLEOTIDE SEQUENCE [LARGE SCALE GENOMIC DNA]</scope>
    <source>
        <strain evidence="1 2">KR-140</strain>
    </source>
</reference>
<dbReference type="AlphaFoldDB" id="A0A1W1VW85"/>
<sequence>MNYFIGLGGPTHYAVVGNAPWGWAVMSHPTAVRDGKQIFTTLHVLSLRQSDIRVQCNTYTIAFQKRALLRLTKTVVMRPRPNDRYSAYLRELQKPKNITRWIYVLSSICKNSYGLYEMRSIRFDSENRFGVPEMGMVEFTPQKTAHGWVFKPVQKSQPSTRI</sequence>
<dbReference type="EMBL" id="FWWU01000011">
    <property type="protein sequence ID" value="SMB97513.1"/>
    <property type="molecule type" value="Genomic_DNA"/>
</dbReference>